<dbReference type="InterPro" id="IPR038330">
    <property type="entry name" value="TspO/MBR-related_sf"/>
</dbReference>
<evidence type="ECO:0000256" key="2">
    <source>
        <dbReference type="ARBA" id="ARBA00007524"/>
    </source>
</evidence>
<name>A0ABW4JUY9_9HYPH</name>
<keyword evidence="3 6" id="KW-0812">Transmembrane</keyword>
<protein>
    <submittedName>
        <fullName evidence="7">TspO/MBR family protein</fullName>
    </submittedName>
</protein>
<evidence type="ECO:0000256" key="1">
    <source>
        <dbReference type="ARBA" id="ARBA00004141"/>
    </source>
</evidence>
<dbReference type="PIRSF" id="PIRSF005859">
    <property type="entry name" value="PBR"/>
    <property type="match status" value="1"/>
</dbReference>
<comment type="similarity">
    <text evidence="2">Belongs to the TspO/BZRP family.</text>
</comment>
<accession>A0ABW4JUY9</accession>
<dbReference type="Pfam" id="PF03073">
    <property type="entry name" value="TspO_MBR"/>
    <property type="match status" value="1"/>
</dbReference>
<gene>
    <name evidence="7" type="ORF">ACFSC7_10595</name>
</gene>
<dbReference type="InterPro" id="IPR004307">
    <property type="entry name" value="TspO_MBR"/>
</dbReference>
<keyword evidence="4 6" id="KW-1133">Transmembrane helix</keyword>
<dbReference type="RefSeq" id="WP_149894072.1">
    <property type="nucleotide sequence ID" value="NZ_JBHUFA010000003.1"/>
</dbReference>
<sequence>MKKALSLAGFLALVVGGGLAIGFLFMPGAWYQGLEKPAFTPPGWLFGPAWTTLYVLIAIAGWRTWLSGDRGAMRLWMIQLLLNFMWSPIVFGLNNLLCGLVVILAMWVSILAFIGNRWSRDMVAAALFLPYLGWVSFATYLNAGLVVLN</sequence>
<dbReference type="Gene3D" id="1.20.1260.100">
    <property type="entry name" value="TspO/MBR protein"/>
    <property type="match status" value="1"/>
</dbReference>
<keyword evidence="8" id="KW-1185">Reference proteome</keyword>
<feature type="transmembrane region" description="Helical" evidence="6">
    <location>
        <begin position="44"/>
        <end position="62"/>
    </location>
</feature>
<feature type="transmembrane region" description="Helical" evidence="6">
    <location>
        <begin position="97"/>
        <end position="115"/>
    </location>
</feature>
<dbReference type="EMBL" id="JBHUFA010000003">
    <property type="protein sequence ID" value="MFD1695964.1"/>
    <property type="molecule type" value="Genomic_DNA"/>
</dbReference>
<comment type="subcellular location">
    <subcellularLocation>
        <location evidence="1">Membrane</location>
        <topology evidence="1">Multi-pass membrane protein</topology>
    </subcellularLocation>
</comment>
<proteinExistence type="inferred from homology"/>
<feature type="transmembrane region" description="Helical" evidence="6">
    <location>
        <begin position="122"/>
        <end position="143"/>
    </location>
</feature>
<dbReference type="PANTHER" id="PTHR10057:SF0">
    <property type="entry name" value="TRANSLOCATOR PROTEIN"/>
    <property type="match status" value="1"/>
</dbReference>
<evidence type="ECO:0000313" key="7">
    <source>
        <dbReference type="EMBL" id="MFD1695964.1"/>
    </source>
</evidence>
<keyword evidence="5 6" id="KW-0472">Membrane</keyword>
<organism evidence="7 8">
    <name type="scientific">Roseibium aestuarii</name>
    <dbReference type="NCBI Taxonomy" id="2600299"/>
    <lineage>
        <taxon>Bacteria</taxon>
        <taxon>Pseudomonadati</taxon>
        <taxon>Pseudomonadota</taxon>
        <taxon>Alphaproteobacteria</taxon>
        <taxon>Hyphomicrobiales</taxon>
        <taxon>Stappiaceae</taxon>
        <taxon>Roseibium</taxon>
    </lineage>
</organism>
<reference evidence="8" key="1">
    <citation type="journal article" date="2019" name="Int. J. Syst. Evol. Microbiol.">
        <title>The Global Catalogue of Microorganisms (GCM) 10K type strain sequencing project: providing services to taxonomists for standard genome sequencing and annotation.</title>
        <authorList>
            <consortium name="The Broad Institute Genomics Platform"/>
            <consortium name="The Broad Institute Genome Sequencing Center for Infectious Disease"/>
            <person name="Wu L."/>
            <person name="Ma J."/>
        </authorList>
    </citation>
    <scope>NUCLEOTIDE SEQUENCE [LARGE SCALE GENOMIC DNA]</scope>
    <source>
        <strain evidence="8">JCM 3369</strain>
    </source>
</reference>
<evidence type="ECO:0000256" key="3">
    <source>
        <dbReference type="ARBA" id="ARBA00022692"/>
    </source>
</evidence>
<comment type="caution">
    <text evidence="7">The sequence shown here is derived from an EMBL/GenBank/DDBJ whole genome shotgun (WGS) entry which is preliminary data.</text>
</comment>
<dbReference type="PANTHER" id="PTHR10057">
    <property type="entry name" value="PERIPHERAL-TYPE BENZODIAZEPINE RECEPTOR"/>
    <property type="match status" value="1"/>
</dbReference>
<evidence type="ECO:0000313" key="8">
    <source>
        <dbReference type="Proteomes" id="UP001597327"/>
    </source>
</evidence>
<dbReference type="Proteomes" id="UP001597327">
    <property type="component" value="Unassembled WGS sequence"/>
</dbReference>
<evidence type="ECO:0000256" key="5">
    <source>
        <dbReference type="ARBA" id="ARBA00023136"/>
    </source>
</evidence>
<dbReference type="CDD" id="cd15904">
    <property type="entry name" value="TSPO_MBR"/>
    <property type="match status" value="1"/>
</dbReference>
<evidence type="ECO:0000256" key="6">
    <source>
        <dbReference type="SAM" id="Phobius"/>
    </source>
</evidence>
<evidence type="ECO:0000256" key="4">
    <source>
        <dbReference type="ARBA" id="ARBA00022989"/>
    </source>
</evidence>